<sequence>MNGKSGQYRRRFGASQTINCRAEHAFFAYSPRGFRYGVFAPRRFEIDRRTVARDHPKTRFGMGWITLDPIPHSIVWLKRSLPKPAKHVAQPLQIADTAIEWNRTPV</sequence>
<proteinExistence type="predicted"/>
<keyword evidence="2" id="KW-1185">Reference proteome</keyword>
<dbReference type="Proteomes" id="UP000433577">
    <property type="component" value="Chromosome 2"/>
</dbReference>
<reference evidence="1 2" key="1">
    <citation type="submission" date="2019-12" db="EMBL/GenBank/DDBJ databases">
        <title>Paraburkholderia acidiphila 7Q-K02 sp. nov and Paraburkholderia acidisoli DHF22 sp. nov., two strains isolated from forest soil.</title>
        <authorList>
            <person name="Gao Z."/>
            <person name="Qiu L."/>
        </authorList>
    </citation>
    <scope>NUCLEOTIDE SEQUENCE [LARGE SCALE GENOMIC DNA]</scope>
    <source>
        <strain evidence="1 2">DHF22</strain>
    </source>
</reference>
<protein>
    <submittedName>
        <fullName evidence="1">Uncharacterized protein</fullName>
    </submittedName>
</protein>
<evidence type="ECO:0000313" key="2">
    <source>
        <dbReference type="Proteomes" id="UP000433577"/>
    </source>
</evidence>
<dbReference type="RefSeq" id="WP_158953616.1">
    <property type="nucleotide sequence ID" value="NZ_CP046914.1"/>
</dbReference>
<dbReference type="AlphaFoldDB" id="A0A7Z2JG92"/>
<name>A0A7Z2JG92_9BURK</name>
<dbReference type="EMBL" id="CP046914">
    <property type="protein sequence ID" value="QGZ64312.1"/>
    <property type="molecule type" value="Genomic_DNA"/>
</dbReference>
<gene>
    <name evidence="1" type="ORF">FAZ98_21565</name>
</gene>
<evidence type="ECO:0000313" key="1">
    <source>
        <dbReference type="EMBL" id="QGZ64312.1"/>
    </source>
</evidence>
<accession>A0A7Z2JG92</accession>
<organism evidence="1 2">
    <name type="scientific">Paraburkholderia acidisoli</name>
    <dbReference type="NCBI Taxonomy" id="2571748"/>
    <lineage>
        <taxon>Bacteria</taxon>
        <taxon>Pseudomonadati</taxon>
        <taxon>Pseudomonadota</taxon>
        <taxon>Betaproteobacteria</taxon>
        <taxon>Burkholderiales</taxon>
        <taxon>Burkholderiaceae</taxon>
        <taxon>Paraburkholderia</taxon>
    </lineage>
</organism>
<dbReference type="KEGG" id="pacs:FAZ98_21565"/>